<dbReference type="PANTHER" id="PTHR48007:SF9">
    <property type="entry name" value="PROTEIN KINASE DOMAIN-CONTAINING PROTEIN"/>
    <property type="match status" value="1"/>
</dbReference>
<dbReference type="Gene3D" id="3.80.10.10">
    <property type="entry name" value="Ribonuclease Inhibitor"/>
    <property type="match status" value="1"/>
</dbReference>
<accession>A0ABD1SB83</accession>
<organism evidence="1 2">
    <name type="scientific">Abeliophyllum distichum</name>
    <dbReference type="NCBI Taxonomy" id="126358"/>
    <lineage>
        <taxon>Eukaryota</taxon>
        <taxon>Viridiplantae</taxon>
        <taxon>Streptophyta</taxon>
        <taxon>Embryophyta</taxon>
        <taxon>Tracheophyta</taxon>
        <taxon>Spermatophyta</taxon>
        <taxon>Magnoliopsida</taxon>
        <taxon>eudicotyledons</taxon>
        <taxon>Gunneridae</taxon>
        <taxon>Pentapetalae</taxon>
        <taxon>asterids</taxon>
        <taxon>lamiids</taxon>
        <taxon>Lamiales</taxon>
        <taxon>Oleaceae</taxon>
        <taxon>Forsythieae</taxon>
        <taxon>Abeliophyllum</taxon>
    </lineage>
</organism>
<name>A0ABD1SB83_9LAMI</name>
<protein>
    <submittedName>
        <fullName evidence="1">Leucine-rich repeat receptor-like protein kinase</fullName>
    </submittedName>
</protein>
<comment type="caution">
    <text evidence="1">The sequence shown here is derived from an EMBL/GenBank/DDBJ whole genome shotgun (WGS) entry which is preliminary data.</text>
</comment>
<sequence>MHCLMARSFLNPQQGFPFSPRKSKPPRTGIVKSTYFLNPTTGVSASLSKLYQLDMSYNNLSGIIPLSLNHLTHLLTLRLEGNRFSSSISGLSLLSLQDFNISGNALVGEIPNSLSGFHASVIEKNSVLCGVSNCMLVSSDPIRPNLAWGNGIAIESEEYCCVVAHLNVGRN</sequence>
<dbReference type="AlphaFoldDB" id="A0ABD1SB83"/>
<reference evidence="2" key="1">
    <citation type="submission" date="2024-07" db="EMBL/GenBank/DDBJ databases">
        <title>Two chromosome-level genome assemblies of Korean endemic species Abeliophyllum distichum and Forsythia ovata (Oleaceae).</title>
        <authorList>
            <person name="Jang H."/>
        </authorList>
    </citation>
    <scope>NUCLEOTIDE SEQUENCE [LARGE SCALE GENOMIC DNA]</scope>
</reference>
<proteinExistence type="predicted"/>
<dbReference type="PANTHER" id="PTHR48007">
    <property type="entry name" value="LEUCINE-RICH REPEAT RECEPTOR-LIKE PROTEIN KINASE PXC1"/>
    <property type="match status" value="1"/>
</dbReference>
<dbReference type="Pfam" id="PF00560">
    <property type="entry name" value="LRR_1"/>
    <property type="match status" value="2"/>
</dbReference>
<dbReference type="SUPFAM" id="SSF52058">
    <property type="entry name" value="L domain-like"/>
    <property type="match status" value="1"/>
</dbReference>
<dbReference type="InterPro" id="IPR001611">
    <property type="entry name" value="Leu-rich_rpt"/>
</dbReference>
<dbReference type="InterPro" id="IPR046959">
    <property type="entry name" value="PRK1-6/SRF4-like"/>
</dbReference>
<dbReference type="Proteomes" id="UP001604336">
    <property type="component" value="Unassembled WGS sequence"/>
</dbReference>
<dbReference type="EMBL" id="JBFOLK010000007">
    <property type="protein sequence ID" value="KAL2498018.1"/>
    <property type="molecule type" value="Genomic_DNA"/>
</dbReference>
<evidence type="ECO:0000313" key="1">
    <source>
        <dbReference type="EMBL" id="KAL2498018.1"/>
    </source>
</evidence>
<gene>
    <name evidence="1" type="ORF">Adt_23568</name>
</gene>
<dbReference type="InterPro" id="IPR032675">
    <property type="entry name" value="LRR_dom_sf"/>
</dbReference>
<keyword evidence="2" id="KW-1185">Reference proteome</keyword>
<evidence type="ECO:0000313" key="2">
    <source>
        <dbReference type="Proteomes" id="UP001604336"/>
    </source>
</evidence>